<keyword evidence="7" id="KW-0479">Metal-binding</keyword>
<feature type="binding site" evidence="7">
    <location>
        <position position="64"/>
    </location>
    <ligand>
        <name>Na(+)</name>
        <dbReference type="ChEBI" id="CHEBI:29101"/>
        <label>1</label>
    </ligand>
</feature>
<protein>
    <recommendedName>
        <fullName evidence="13">Transporter</fullName>
    </recommendedName>
</protein>
<dbReference type="PANTHER" id="PTHR11616">
    <property type="entry name" value="SODIUM/CHLORIDE DEPENDENT TRANSPORTER"/>
    <property type="match status" value="1"/>
</dbReference>
<organism evidence="11 12">
    <name type="scientific">Caenorhabditis japonica</name>
    <dbReference type="NCBI Taxonomy" id="281687"/>
    <lineage>
        <taxon>Eukaryota</taxon>
        <taxon>Metazoa</taxon>
        <taxon>Ecdysozoa</taxon>
        <taxon>Nematoda</taxon>
        <taxon>Chromadorea</taxon>
        <taxon>Rhabditida</taxon>
        <taxon>Rhabditina</taxon>
        <taxon>Rhabditomorpha</taxon>
        <taxon>Rhabditoidea</taxon>
        <taxon>Rhabditidae</taxon>
        <taxon>Peloderinae</taxon>
        <taxon>Caenorhabditis</taxon>
    </lineage>
</organism>
<sequence>MASKEDDTKQSGKTESTTQMAMTTQGTTTNTMGTTNTMLAEVPPEEREGFENGIEFVLTCLGLAVGLGNIWRFPTRAFENGGSAFLIPYLTFAFILGFPSVYFEFLLGQYNGKSPPVIFRRVMPILEGVGWMGPTVASLVAIYYIVIISWISIYMVNIIRGDYNLWSKCNNPWNEVGTCIDMISQKKCRVANPPGWPNATNLPAKLFFINNTCVDADKYKNVTLISATEQYFMRNVINPSNSLYEFDSINWPVLAAMTVCWTLTALGIMKGAKIMGKISYVSVLLPYFLVIVLFFRGITLDGAGDGITYYLGKPDFSKLLHGKTWIEALKQLCFSLSVGHGALISLASYSKKHNNVFKDTSIVILGDTCMSLVGGAAVFSTMGFLAKQRGVTVPEVVKSGLSLAFVVYPEAMTQMPFPWLWSFLFFLMLFLLGASTEIALVEVFCSCFYDQSKSLRKNKWIVVTIWCFSLYIIGLLFSTKAGIYWFEMFDSYTAGFSSVCTLACEFVIIMLIYGYRNFSEDIIEVMGQPRNSFTKIVGPSSPWFIFDWSLICPVIAVGLVVMSFMRDYPYEGDAFKYPMSFDILGWFLSFLPVFLVPLFALLNFIRYRNSGTPLQSLFMLQKQHPSYPRISKGFDEDQKLLQEDLPDKEPWDEDDESPSPSKTRATASGDGPATIDVTSTIHQFY</sequence>
<feature type="region of interest" description="Disordered" evidence="9">
    <location>
        <begin position="643"/>
        <end position="685"/>
    </location>
</feature>
<keyword evidence="4" id="KW-0769">Symport</keyword>
<keyword evidence="2" id="KW-0813">Transport</keyword>
<feature type="transmembrane region" description="Helical" evidence="10">
    <location>
        <begin position="128"/>
        <end position="156"/>
    </location>
</feature>
<dbReference type="CDD" id="cd10324">
    <property type="entry name" value="SLC6sbd"/>
    <property type="match status" value="1"/>
</dbReference>
<feature type="binding site" evidence="7">
    <location>
        <position position="432"/>
    </location>
    <ligand>
        <name>Na(+)</name>
        <dbReference type="ChEBI" id="CHEBI:29101"/>
        <label>1</label>
    </ligand>
</feature>
<evidence type="ECO:0000256" key="10">
    <source>
        <dbReference type="SAM" id="Phobius"/>
    </source>
</evidence>
<evidence type="ECO:0000256" key="1">
    <source>
        <dbReference type="ARBA" id="ARBA00004141"/>
    </source>
</evidence>
<dbReference type="InterPro" id="IPR037272">
    <property type="entry name" value="SNS_sf"/>
</dbReference>
<evidence type="ECO:0000313" key="11">
    <source>
        <dbReference type="EnsemblMetazoa" id="CJA17811.1"/>
    </source>
</evidence>
<feature type="binding site" evidence="7">
    <location>
        <position position="69"/>
    </location>
    <ligand>
        <name>Na(+)</name>
        <dbReference type="ChEBI" id="CHEBI:29101"/>
        <label>1</label>
    </ligand>
</feature>
<feature type="transmembrane region" description="Helical" evidence="10">
    <location>
        <begin position="461"/>
        <end position="486"/>
    </location>
</feature>
<feature type="transmembrane region" description="Helical" evidence="10">
    <location>
        <begin position="492"/>
        <end position="515"/>
    </location>
</feature>
<keyword evidence="12" id="KW-1185">Reference proteome</keyword>
<feature type="transmembrane region" description="Helical" evidence="10">
    <location>
        <begin position="86"/>
        <end position="107"/>
    </location>
</feature>
<dbReference type="Pfam" id="PF00209">
    <property type="entry name" value="SNF"/>
    <property type="match status" value="1"/>
</dbReference>
<feature type="transmembrane region" description="Helical" evidence="10">
    <location>
        <begin position="419"/>
        <end position="449"/>
    </location>
</feature>
<dbReference type="GO" id="GO:0046872">
    <property type="term" value="F:metal ion binding"/>
    <property type="evidence" value="ECO:0007669"/>
    <property type="project" value="UniProtKB-KW"/>
</dbReference>
<evidence type="ECO:0008006" key="13">
    <source>
        <dbReference type="Google" id="ProtNLM"/>
    </source>
</evidence>
<evidence type="ECO:0000256" key="2">
    <source>
        <dbReference type="ARBA" id="ARBA00022448"/>
    </source>
</evidence>
<reference evidence="12" key="1">
    <citation type="submission" date="2010-08" db="EMBL/GenBank/DDBJ databases">
        <authorList>
            <consortium name="Caenorhabditis japonica Sequencing Consortium"/>
            <person name="Wilson R.K."/>
        </authorList>
    </citation>
    <scope>NUCLEOTIDE SEQUENCE [LARGE SCALE GENOMIC DNA]</scope>
    <source>
        <strain evidence="12">DF5081</strain>
    </source>
</reference>
<feature type="transmembrane region" description="Helical" evidence="10">
    <location>
        <begin position="328"/>
        <end position="350"/>
    </location>
</feature>
<evidence type="ECO:0000256" key="5">
    <source>
        <dbReference type="ARBA" id="ARBA00022989"/>
    </source>
</evidence>
<keyword evidence="8" id="KW-1015">Disulfide bond</keyword>
<dbReference type="PRINTS" id="PR00176">
    <property type="entry name" value="NANEUSMPORT"/>
</dbReference>
<evidence type="ECO:0000256" key="8">
    <source>
        <dbReference type="PIRSR" id="PIRSR600175-2"/>
    </source>
</evidence>
<dbReference type="GO" id="GO:0005332">
    <property type="term" value="F:gamma-aminobutyric acid:sodium:chloride symporter activity"/>
    <property type="evidence" value="ECO:0007669"/>
    <property type="project" value="TreeGrafter"/>
</dbReference>
<evidence type="ECO:0000313" key="12">
    <source>
        <dbReference type="Proteomes" id="UP000005237"/>
    </source>
</evidence>
<keyword evidence="7" id="KW-0915">Sodium</keyword>
<keyword evidence="3 10" id="KW-0812">Transmembrane</keyword>
<dbReference type="EnsemblMetazoa" id="CJA17811.1">
    <property type="protein sequence ID" value="CJA17811.1"/>
    <property type="gene ID" value="WBGene00137015"/>
</dbReference>
<evidence type="ECO:0000256" key="4">
    <source>
        <dbReference type="ARBA" id="ARBA00022847"/>
    </source>
</evidence>
<feature type="transmembrane region" description="Helical" evidence="10">
    <location>
        <begin position="536"/>
        <end position="563"/>
    </location>
</feature>
<dbReference type="InterPro" id="IPR000175">
    <property type="entry name" value="Na/ntran_symport"/>
</dbReference>
<accession>A0A8R1E1H9</accession>
<keyword evidence="5 10" id="KW-1133">Transmembrane helix</keyword>
<dbReference type="SUPFAM" id="SSF161070">
    <property type="entry name" value="SNF-like"/>
    <property type="match status" value="1"/>
</dbReference>
<feature type="compositionally biased region" description="Basic and acidic residues" evidence="9">
    <location>
        <begin position="1"/>
        <end position="12"/>
    </location>
</feature>
<feature type="binding site" evidence="7">
    <location>
        <position position="65"/>
    </location>
    <ligand>
        <name>Na(+)</name>
        <dbReference type="ChEBI" id="CHEBI:29101"/>
        <label>1</label>
    </ligand>
</feature>
<feature type="transmembrane region" description="Helical" evidence="10">
    <location>
        <begin position="362"/>
        <end position="386"/>
    </location>
</feature>
<evidence type="ECO:0000256" key="3">
    <source>
        <dbReference type="ARBA" id="ARBA00022692"/>
    </source>
</evidence>
<feature type="disulfide bond" evidence="8">
    <location>
        <begin position="169"/>
        <end position="179"/>
    </location>
</feature>
<evidence type="ECO:0000256" key="7">
    <source>
        <dbReference type="PIRSR" id="PIRSR600175-1"/>
    </source>
</evidence>
<dbReference type="Proteomes" id="UP000005237">
    <property type="component" value="Unassembled WGS sequence"/>
</dbReference>
<dbReference type="GO" id="GO:0043005">
    <property type="term" value="C:neuron projection"/>
    <property type="evidence" value="ECO:0007669"/>
    <property type="project" value="TreeGrafter"/>
</dbReference>
<dbReference type="PANTHER" id="PTHR11616:SF326">
    <property type="entry name" value="SODIUM-DEPENDENT TRANSPORTER SNF-5"/>
    <property type="match status" value="1"/>
</dbReference>
<evidence type="ECO:0000256" key="6">
    <source>
        <dbReference type="ARBA" id="ARBA00023136"/>
    </source>
</evidence>
<name>A0A8R1E1H9_CAEJA</name>
<feature type="transmembrane region" description="Helical" evidence="10">
    <location>
        <begin position="583"/>
        <end position="605"/>
    </location>
</feature>
<comment type="subcellular location">
    <subcellularLocation>
        <location evidence="1">Membrane</location>
        <topology evidence="1">Multi-pass membrane protein</topology>
    </subcellularLocation>
</comment>
<dbReference type="AlphaFoldDB" id="A0A8R1E1H9"/>
<dbReference type="GO" id="GO:0005886">
    <property type="term" value="C:plasma membrane"/>
    <property type="evidence" value="ECO:0007669"/>
    <property type="project" value="TreeGrafter"/>
</dbReference>
<feature type="binding site" evidence="7">
    <location>
        <position position="335"/>
    </location>
    <ligand>
        <name>Na(+)</name>
        <dbReference type="ChEBI" id="CHEBI:29101"/>
        <label>1</label>
    </ligand>
</feature>
<evidence type="ECO:0000256" key="9">
    <source>
        <dbReference type="SAM" id="MobiDB-lite"/>
    </source>
</evidence>
<feature type="transmembrane region" description="Helical" evidence="10">
    <location>
        <begin position="280"/>
        <end position="298"/>
    </location>
</feature>
<keyword evidence="6 10" id="KW-0472">Membrane</keyword>
<dbReference type="PROSITE" id="PS50267">
    <property type="entry name" value="NA_NEUROTRAN_SYMP_3"/>
    <property type="match status" value="1"/>
</dbReference>
<feature type="region of interest" description="Disordered" evidence="9">
    <location>
        <begin position="1"/>
        <end position="21"/>
    </location>
</feature>
<feature type="binding site" evidence="7">
    <location>
        <position position="62"/>
    </location>
    <ligand>
        <name>Na(+)</name>
        <dbReference type="ChEBI" id="CHEBI:29101"/>
        <label>1</label>
    </ligand>
</feature>
<proteinExistence type="predicted"/>
<reference evidence="11" key="2">
    <citation type="submission" date="2022-06" db="UniProtKB">
        <authorList>
            <consortium name="EnsemblMetazoa"/>
        </authorList>
    </citation>
    <scope>IDENTIFICATION</scope>
    <source>
        <strain evidence="11">DF5081</strain>
    </source>
</reference>
<feature type="compositionally biased region" description="Polar residues" evidence="9">
    <location>
        <begin position="676"/>
        <end position="685"/>
    </location>
</feature>